<keyword evidence="2" id="KW-1185">Reference proteome</keyword>
<evidence type="ECO:0000313" key="2">
    <source>
        <dbReference type="Proteomes" id="UP001383192"/>
    </source>
</evidence>
<evidence type="ECO:0000313" key="1">
    <source>
        <dbReference type="EMBL" id="KAK7059021.1"/>
    </source>
</evidence>
<dbReference type="EMBL" id="JAYKXP010000004">
    <property type="protein sequence ID" value="KAK7059021.1"/>
    <property type="molecule type" value="Genomic_DNA"/>
</dbReference>
<dbReference type="InterPro" id="IPR032675">
    <property type="entry name" value="LRR_dom_sf"/>
</dbReference>
<dbReference type="Gene3D" id="3.80.10.10">
    <property type="entry name" value="Ribonuclease Inhibitor"/>
    <property type="match status" value="1"/>
</dbReference>
<gene>
    <name evidence="1" type="ORF">VNI00_001645</name>
</gene>
<name>A0AAW0E488_9AGAR</name>
<accession>A0AAW0E488</accession>
<evidence type="ECO:0008006" key="3">
    <source>
        <dbReference type="Google" id="ProtNLM"/>
    </source>
</evidence>
<dbReference type="Proteomes" id="UP001383192">
    <property type="component" value="Unassembled WGS sequence"/>
</dbReference>
<comment type="caution">
    <text evidence="1">The sequence shown here is derived from an EMBL/GenBank/DDBJ whole genome shotgun (WGS) entry which is preliminary data.</text>
</comment>
<dbReference type="AlphaFoldDB" id="A0AAW0E488"/>
<dbReference type="SUPFAM" id="SSF52047">
    <property type="entry name" value="RNI-like"/>
    <property type="match status" value="1"/>
</dbReference>
<reference evidence="1 2" key="1">
    <citation type="submission" date="2024-01" db="EMBL/GenBank/DDBJ databases">
        <title>A draft genome for a cacao thread blight-causing isolate of Paramarasmius palmivorus.</title>
        <authorList>
            <person name="Baruah I.K."/>
            <person name="Bukari Y."/>
            <person name="Amoako-Attah I."/>
            <person name="Meinhardt L.W."/>
            <person name="Bailey B.A."/>
            <person name="Cohen S.P."/>
        </authorList>
    </citation>
    <scope>NUCLEOTIDE SEQUENCE [LARGE SCALE GENOMIC DNA]</scope>
    <source>
        <strain evidence="1 2">GH-12</strain>
    </source>
</reference>
<sequence>MAEPQQSLSDAVASISTLPNELLQCIFGIVVHNQRLDDYGPYEERFPLRLTRVCRSWESLAIAAPCLWTTVLIKYGGDVHNAPLFINRADPCSFDIHIEIQGLSLRDTETIGNLLVTNASRLRTLKLTDFTHHEAETFTNLLSQTAWPALEVVDFKSDMWSMDNHVVPFVSKLNTLRSLTLKGRMLDFQTSSPAWSNLTYLNVRKLHPRLAQLQELFASAPQLKTLYLPCLERIIEQDELEGVVDRSVIDASSLRTLSVGMGHNGEDDCSCPLSYLRMPNLETLCVNGIVYRTVGNHFSRSEMADSLTTLRLSHMDITSSDATFYRTLHNVRRLELIATNDADLLSQPPVLAQQATSIPPFPSLASIAYFPDTREDISWLGNLTREMAPDRNPILVEVLRRHYAEDLLNELPPKTNIVLCTDPPGADFPLDEDDPFEMDPSEWGSEDDPFVDYEYDHDWYYSDEEEWYGHEDDFDDDVGLEDIMGSLA</sequence>
<dbReference type="Gene3D" id="1.20.1280.50">
    <property type="match status" value="1"/>
</dbReference>
<organism evidence="1 2">
    <name type="scientific">Paramarasmius palmivorus</name>
    <dbReference type="NCBI Taxonomy" id="297713"/>
    <lineage>
        <taxon>Eukaryota</taxon>
        <taxon>Fungi</taxon>
        <taxon>Dikarya</taxon>
        <taxon>Basidiomycota</taxon>
        <taxon>Agaricomycotina</taxon>
        <taxon>Agaricomycetes</taxon>
        <taxon>Agaricomycetidae</taxon>
        <taxon>Agaricales</taxon>
        <taxon>Marasmiineae</taxon>
        <taxon>Marasmiaceae</taxon>
        <taxon>Paramarasmius</taxon>
    </lineage>
</organism>
<protein>
    <recommendedName>
        <fullName evidence="3">F-box domain-containing protein</fullName>
    </recommendedName>
</protein>
<proteinExistence type="predicted"/>